<sequence length="261" mass="30307">MNFGPGTKCNRRTQHRSYSRILSRFIKYSQEEAAWAQVNQGGAALREARAELAEARKQWHALQVEIETLHAMEKGLETSLQQTQRLYSSQLQDLSQVISRLEGELEQVRNGLATQRQRHNHLLNTKMRLEREISTYRRLLEREEGRYNCNIQLVKHMFKLRDIDKRLQLMLKLIKNVSCVSLQDRKDRQSDQAVEGSFFRGNPKLRKKSVSLRFDLHMSMADEGCAQTKQDSLPDVEVRLVMKRSRSIASITHTSTTHSAS</sequence>
<name>A0A8C6SMG6_9GOBI</name>
<dbReference type="PANTHER" id="PTHR47082:SF1">
    <property type="entry name" value="KERATIN-LIKE PROTEIN KRT222"/>
    <property type="match status" value="1"/>
</dbReference>
<dbReference type="InterPro" id="IPR018039">
    <property type="entry name" value="IF_conserved"/>
</dbReference>
<reference evidence="6" key="1">
    <citation type="submission" date="2025-08" db="UniProtKB">
        <authorList>
            <consortium name="Ensembl"/>
        </authorList>
    </citation>
    <scope>IDENTIFICATION</scope>
</reference>
<dbReference type="InterPro" id="IPR052857">
    <property type="entry name" value="IF_Keratin-like"/>
</dbReference>
<dbReference type="PROSITE" id="PS51842">
    <property type="entry name" value="IF_ROD_2"/>
    <property type="match status" value="1"/>
</dbReference>
<dbReference type="PANTHER" id="PTHR47082">
    <property type="entry name" value="KERATIN-LIKE PROTEIN KRT222"/>
    <property type="match status" value="1"/>
</dbReference>
<evidence type="ECO:0000313" key="6">
    <source>
        <dbReference type="Ensembl" id="ENSNMLP00000008871.1"/>
    </source>
</evidence>
<dbReference type="Pfam" id="PF00038">
    <property type="entry name" value="Filament"/>
    <property type="match status" value="1"/>
</dbReference>
<evidence type="ECO:0000313" key="7">
    <source>
        <dbReference type="Proteomes" id="UP000694523"/>
    </source>
</evidence>
<feature type="coiled-coil region" evidence="4">
    <location>
        <begin position="38"/>
        <end position="65"/>
    </location>
</feature>
<dbReference type="AlphaFoldDB" id="A0A8C6SMG6"/>
<evidence type="ECO:0000256" key="2">
    <source>
        <dbReference type="ARBA" id="ARBA00023054"/>
    </source>
</evidence>
<keyword evidence="1 3" id="KW-0403">Intermediate filament</keyword>
<dbReference type="InterPro" id="IPR002957">
    <property type="entry name" value="Keratin_I"/>
</dbReference>
<dbReference type="GO" id="GO:0005198">
    <property type="term" value="F:structural molecule activity"/>
    <property type="evidence" value="ECO:0007669"/>
    <property type="project" value="InterPro"/>
</dbReference>
<evidence type="ECO:0000256" key="4">
    <source>
        <dbReference type="SAM" id="Coils"/>
    </source>
</evidence>
<dbReference type="Ensembl" id="ENSNMLT00000010058.1">
    <property type="protein sequence ID" value="ENSNMLP00000008871.1"/>
    <property type="gene ID" value="ENSNMLG00000006234.1"/>
</dbReference>
<dbReference type="PROSITE" id="PS00226">
    <property type="entry name" value="IF_ROD_1"/>
    <property type="match status" value="1"/>
</dbReference>
<accession>A0A8C6SMG6</accession>
<organism evidence="6 7">
    <name type="scientific">Neogobius melanostomus</name>
    <name type="common">round goby</name>
    <dbReference type="NCBI Taxonomy" id="47308"/>
    <lineage>
        <taxon>Eukaryota</taxon>
        <taxon>Metazoa</taxon>
        <taxon>Chordata</taxon>
        <taxon>Craniata</taxon>
        <taxon>Vertebrata</taxon>
        <taxon>Euteleostomi</taxon>
        <taxon>Actinopterygii</taxon>
        <taxon>Neopterygii</taxon>
        <taxon>Teleostei</taxon>
        <taxon>Neoteleostei</taxon>
        <taxon>Acanthomorphata</taxon>
        <taxon>Gobiaria</taxon>
        <taxon>Gobiiformes</taxon>
        <taxon>Gobioidei</taxon>
        <taxon>Gobiidae</taxon>
        <taxon>Benthophilinae</taxon>
        <taxon>Neogobiini</taxon>
        <taxon>Neogobius</taxon>
    </lineage>
</organism>
<keyword evidence="7" id="KW-1185">Reference proteome</keyword>
<keyword evidence="2 4" id="KW-0175">Coiled coil</keyword>
<evidence type="ECO:0000259" key="5">
    <source>
        <dbReference type="PROSITE" id="PS51842"/>
    </source>
</evidence>
<comment type="similarity">
    <text evidence="3">Belongs to the intermediate filament family.</text>
</comment>
<reference evidence="6" key="2">
    <citation type="submission" date="2025-09" db="UniProtKB">
        <authorList>
            <consortium name="Ensembl"/>
        </authorList>
    </citation>
    <scope>IDENTIFICATION</scope>
</reference>
<dbReference type="GO" id="GO:0005882">
    <property type="term" value="C:intermediate filament"/>
    <property type="evidence" value="ECO:0007669"/>
    <property type="project" value="UniProtKB-KW"/>
</dbReference>
<evidence type="ECO:0000256" key="1">
    <source>
        <dbReference type="ARBA" id="ARBA00022754"/>
    </source>
</evidence>
<dbReference type="SUPFAM" id="SSF64593">
    <property type="entry name" value="Intermediate filament protein, coiled coil region"/>
    <property type="match status" value="1"/>
</dbReference>
<feature type="coiled-coil region" evidence="4">
    <location>
        <begin position="91"/>
        <end position="146"/>
    </location>
</feature>
<dbReference type="InterPro" id="IPR039008">
    <property type="entry name" value="IF_rod_dom"/>
</dbReference>
<protein>
    <submittedName>
        <fullName evidence="6">Keratin 222</fullName>
    </submittedName>
</protein>
<evidence type="ECO:0000256" key="3">
    <source>
        <dbReference type="RuleBase" id="RU000685"/>
    </source>
</evidence>
<dbReference type="Gene3D" id="1.20.5.170">
    <property type="match status" value="1"/>
</dbReference>
<proteinExistence type="inferred from homology"/>
<dbReference type="Proteomes" id="UP000694523">
    <property type="component" value="Unplaced"/>
</dbReference>
<dbReference type="PRINTS" id="PR01248">
    <property type="entry name" value="TYPE1KERATIN"/>
</dbReference>
<feature type="domain" description="IF rod" evidence="5">
    <location>
        <begin position="1"/>
        <end position="147"/>
    </location>
</feature>